<reference evidence="2 3" key="1">
    <citation type="submission" date="2023-01" db="EMBL/GenBank/DDBJ databases">
        <title>Complete genome sequence of Marinomonas pontica strain 200518_36.</title>
        <authorList>
            <person name="Ueki S."/>
            <person name="Gajardo G."/>
            <person name="Maruyama F."/>
        </authorList>
    </citation>
    <scope>NUCLEOTIDE SEQUENCE [LARGE SCALE GENOMIC DNA]</scope>
    <source>
        <strain evidence="2 3">200518_36</strain>
    </source>
</reference>
<gene>
    <name evidence="2" type="ORF">MACH16_13930</name>
</gene>
<dbReference type="RefSeq" id="WP_338266565.1">
    <property type="nucleotide sequence ID" value="NZ_AP027271.1"/>
</dbReference>
<keyword evidence="3" id="KW-1185">Reference proteome</keyword>
<feature type="chain" id="PRO_5045625575" description="DUF4369 domain-containing protein" evidence="1">
    <location>
        <begin position="19"/>
        <end position="271"/>
    </location>
</feature>
<evidence type="ECO:0000256" key="1">
    <source>
        <dbReference type="SAM" id="SignalP"/>
    </source>
</evidence>
<dbReference type="EMBL" id="AP027271">
    <property type="protein sequence ID" value="BDX02645.1"/>
    <property type="molecule type" value="Genomic_DNA"/>
</dbReference>
<keyword evidence="1" id="KW-0732">Signal</keyword>
<feature type="signal peptide" evidence="1">
    <location>
        <begin position="1"/>
        <end position="18"/>
    </location>
</feature>
<evidence type="ECO:0008006" key="4">
    <source>
        <dbReference type="Google" id="ProtNLM"/>
    </source>
</evidence>
<dbReference type="Proteomes" id="UP001307608">
    <property type="component" value="Chromosome"/>
</dbReference>
<name>A0ABM8FF24_9GAMM</name>
<protein>
    <recommendedName>
        <fullName evidence="4">DUF4369 domain-containing protein</fullName>
    </recommendedName>
</protein>
<evidence type="ECO:0000313" key="3">
    <source>
        <dbReference type="Proteomes" id="UP001307608"/>
    </source>
</evidence>
<accession>A0ABM8FF24</accession>
<proteinExistence type="predicted"/>
<sequence>MKKSLVLLLLAFSSSAFSADAVIGIYCQENTNGAKVYLNDSYKFDCEDFQREAFLVDEGTYQIRAVLSVNKEKEKIFSASIEASSSRPQRVRVILPAASLTAYGVEMKVLRDQEAARRLALEKERKLAAAVKSDIEKSEKGDLKAIQRLISRYQTGDGVDQDPQKVSFWTDQYQALKKEKDRQIKLAALNKELEANPYFYWLGLSPRAIENSNSSASSTMVTGLPSLTVVDLLSSPSIYSTRRGIQNRIEDLEVHAVRWANPDSMVAQASQ</sequence>
<organism evidence="2 3">
    <name type="scientific">Marinomonas pontica</name>
    <dbReference type="NCBI Taxonomy" id="264739"/>
    <lineage>
        <taxon>Bacteria</taxon>
        <taxon>Pseudomonadati</taxon>
        <taxon>Pseudomonadota</taxon>
        <taxon>Gammaproteobacteria</taxon>
        <taxon>Oceanospirillales</taxon>
        <taxon>Oceanospirillaceae</taxon>
        <taxon>Marinomonas</taxon>
    </lineage>
</organism>
<evidence type="ECO:0000313" key="2">
    <source>
        <dbReference type="EMBL" id="BDX02645.1"/>
    </source>
</evidence>